<accession>A0A6L2M5C0</accession>
<gene>
    <name evidence="1" type="ORF">Tci_041156</name>
</gene>
<dbReference type="AlphaFoldDB" id="A0A6L2M5C0"/>
<evidence type="ECO:0000313" key="1">
    <source>
        <dbReference type="EMBL" id="GEU69178.1"/>
    </source>
</evidence>
<proteinExistence type="predicted"/>
<protein>
    <submittedName>
        <fullName evidence="1">Uncharacterized protein</fullName>
    </submittedName>
</protein>
<comment type="caution">
    <text evidence="1">The sequence shown here is derived from an EMBL/GenBank/DDBJ whole genome shotgun (WGS) entry which is preliminary data.</text>
</comment>
<reference evidence="1" key="1">
    <citation type="journal article" date="2019" name="Sci. Rep.">
        <title>Draft genome of Tanacetum cinerariifolium, the natural source of mosquito coil.</title>
        <authorList>
            <person name="Yamashiro T."/>
            <person name="Shiraishi A."/>
            <person name="Satake H."/>
            <person name="Nakayama K."/>
        </authorList>
    </citation>
    <scope>NUCLEOTIDE SEQUENCE</scope>
</reference>
<dbReference type="EMBL" id="BKCJ010005887">
    <property type="protein sequence ID" value="GEU69178.1"/>
    <property type="molecule type" value="Genomic_DNA"/>
</dbReference>
<organism evidence="1">
    <name type="scientific">Tanacetum cinerariifolium</name>
    <name type="common">Dalmatian daisy</name>
    <name type="synonym">Chrysanthemum cinerariifolium</name>
    <dbReference type="NCBI Taxonomy" id="118510"/>
    <lineage>
        <taxon>Eukaryota</taxon>
        <taxon>Viridiplantae</taxon>
        <taxon>Streptophyta</taxon>
        <taxon>Embryophyta</taxon>
        <taxon>Tracheophyta</taxon>
        <taxon>Spermatophyta</taxon>
        <taxon>Magnoliopsida</taxon>
        <taxon>eudicotyledons</taxon>
        <taxon>Gunneridae</taxon>
        <taxon>Pentapetalae</taxon>
        <taxon>asterids</taxon>
        <taxon>campanulids</taxon>
        <taxon>Asterales</taxon>
        <taxon>Asteraceae</taxon>
        <taxon>Asteroideae</taxon>
        <taxon>Anthemideae</taxon>
        <taxon>Anthemidinae</taxon>
        <taxon>Tanacetum</taxon>
    </lineage>
</organism>
<sequence>MLSITDLKINGGHIKIKSGKECGLNVILLKIKASHQALIPLDVPLRIGSTTLEKAVQSTQQWHLFSSSSGNFLHWQWELLLAVGTP</sequence>
<name>A0A6L2M5C0_TANCI</name>